<sequence>MPSAPEIKKLSLDIFDALIKGNFDSPLAKKHLSPNFVSKHADEPETTTLQEFITKWQTAIVPSMKVEVLDSVAEVEGDKGKVWIYSRLSGVPGVQFVDSVDIMEWSGDVCVSTKDVQRVVV</sequence>
<accession>K2RRV4</accession>
<evidence type="ECO:0008006" key="3">
    <source>
        <dbReference type="Google" id="ProtNLM"/>
    </source>
</evidence>
<protein>
    <recommendedName>
        <fullName evidence="3">SnoaL-like domain-containing protein</fullName>
    </recommendedName>
</protein>
<dbReference type="Proteomes" id="UP000007129">
    <property type="component" value="Unassembled WGS sequence"/>
</dbReference>
<comment type="caution">
    <text evidence="1">The sequence shown here is derived from an EMBL/GenBank/DDBJ whole genome shotgun (WGS) entry which is preliminary data.</text>
</comment>
<organism evidence="1 2">
    <name type="scientific">Macrophomina phaseolina (strain MS6)</name>
    <name type="common">Charcoal rot fungus</name>
    <dbReference type="NCBI Taxonomy" id="1126212"/>
    <lineage>
        <taxon>Eukaryota</taxon>
        <taxon>Fungi</taxon>
        <taxon>Dikarya</taxon>
        <taxon>Ascomycota</taxon>
        <taxon>Pezizomycotina</taxon>
        <taxon>Dothideomycetes</taxon>
        <taxon>Dothideomycetes incertae sedis</taxon>
        <taxon>Botryosphaeriales</taxon>
        <taxon>Botryosphaeriaceae</taxon>
        <taxon>Macrophomina</taxon>
    </lineage>
</organism>
<evidence type="ECO:0000313" key="2">
    <source>
        <dbReference type="Proteomes" id="UP000007129"/>
    </source>
</evidence>
<dbReference type="HOGENOM" id="CLU_2109490_0_0_1"/>
<gene>
    <name evidence="1" type="ORF">MPH_07323</name>
</gene>
<evidence type="ECO:0000313" key="1">
    <source>
        <dbReference type="EMBL" id="EKG15452.1"/>
    </source>
</evidence>
<name>K2RRV4_MACPH</name>
<dbReference type="OrthoDB" id="4220976at2759"/>
<reference evidence="1 2" key="1">
    <citation type="journal article" date="2012" name="BMC Genomics">
        <title>Tools to kill: Genome of one of the most destructive plant pathogenic fungi Macrophomina phaseolina.</title>
        <authorList>
            <person name="Islam M.S."/>
            <person name="Haque M.S."/>
            <person name="Islam M.M."/>
            <person name="Emdad E.M."/>
            <person name="Halim A."/>
            <person name="Hossen Q.M.M."/>
            <person name="Hossain M.Z."/>
            <person name="Ahmed B."/>
            <person name="Rahim S."/>
            <person name="Rahman M.S."/>
            <person name="Alam M.M."/>
            <person name="Hou S."/>
            <person name="Wan X."/>
            <person name="Saito J.A."/>
            <person name="Alam M."/>
        </authorList>
    </citation>
    <scope>NUCLEOTIDE SEQUENCE [LARGE SCALE GENOMIC DNA]</scope>
    <source>
        <strain evidence="1 2">MS6</strain>
    </source>
</reference>
<dbReference type="EMBL" id="AHHD01000297">
    <property type="protein sequence ID" value="EKG15452.1"/>
    <property type="molecule type" value="Genomic_DNA"/>
</dbReference>
<proteinExistence type="predicted"/>
<dbReference type="Gene3D" id="3.10.450.50">
    <property type="match status" value="1"/>
</dbReference>
<dbReference type="AlphaFoldDB" id="K2RRV4"/>
<dbReference type="VEuPathDB" id="FungiDB:MPH_07323"/>
<dbReference type="InParanoid" id="K2RRV4"/>